<evidence type="ECO:0000313" key="1">
    <source>
        <dbReference type="EMBL" id="VDP27218.1"/>
    </source>
</evidence>
<evidence type="ECO:0000313" key="3">
    <source>
        <dbReference type="WBParaSite" id="SBAD_0001026501-mRNA-1"/>
    </source>
</evidence>
<gene>
    <name evidence="1" type="ORF">SBAD_LOCUS9914</name>
</gene>
<sequence length="128" mass="14381">MELFSLQFNSSPVEIHSCVPDEFDPSILGYYYTTKELPNEGRVHGINPAVVEIIRDKLQTEPTRRFLDCAICQPSTLSPQHEEQELQRGKGTFELCWNSGPKATASLRVKGQQLHIHIGSMDLIGNAE</sequence>
<organism evidence="3">
    <name type="scientific">Soboliphyme baturini</name>
    <dbReference type="NCBI Taxonomy" id="241478"/>
    <lineage>
        <taxon>Eukaryota</taxon>
        <taxon>Metazoa</taxon>
        <taxon>Ecdysozoa</taxon>
        <taxon>Nematoda</taxon>
        <taxon>Enoplea</taxon>
        <taxon>Dorylaimia</taxon>
        <taxon>Dioctophymatida</taxon>
        <taxon>Dioctophymatoidea</taxon>
        <taxon>Soboliphymatidae</taxon>
        <taxon>Soboliphyme</taxon>
    </lineage>
</organism>
<name>A0A183J216_9BILA</name>
<evidence type="ECO:0000313" key="2">
    <source>
        <dbReference type="Proteomes" id="UP000270296"/>
    </source>
</evidence>
<accession>A0A183J216</accession>
<keyword evidence="2" id="KW-1185">Reference proteome</keyword>
<dbReference type="AlphaFoldDB" id="A0A183J216"/>
<dbReference type="EMBL" id="UZAM01013344">
    <property type="protein sequence ID" value="VDP27218.1"/>
    <property type="molecule type" value="Genomic_DNA"/>
</dbReference>
<dbReference type="Proteomes" id="UP000270296">
    <property type="component" value="Unassembled WGS sequence"/>
</dbReference>
<reference evidence="1 2" key="2">
    <citation type="submission" date="2018-11" db="EMBL/GenBank/DDBJ databases">
        <authorList>
            <consortium name="Pathogen Informatics"/>
        </authorList>
    </citation>
    <scope>NUCLEOTIDE SEQUENCE [LARGE SCALE GENOMIC DNA]</scope>
</reference>
<proteinExistence type="predicted"/>
<reference evidence="3" key="1">
    <citation type="submission" date="2016-06" db="UniProtKB">
        <authorList>
            <consortium name="WormBaseParasite"/>
        </authorList>
    </citation>
    <scope>IDENTIFICATION</scope>
</reference>
<dbReference type="WBParaSite" id="SBAD_0001026501-mRNA-1">
    <property type="protein sequence ID" value="SBAD_0001026501-mRNA-1"/>
    <property type="gene ID" value="SBAD_0001026501"/>
</dbReference>
<protein>
    <submittedName>
        <fullName evidence="3">NTF2 domain-containing protein</fullName>
    </submittedName>
</protein>